<name>A0AC61N344_9FIRM</name>
<sequence>MKRKIFQLFTALLYNSDLVNFTNQTINQNKTKGLCVPGLNCYSCPGAIAACPLGSLQFAITQIPNKLPFYIVGTLLIFGGLFGRLICGFLCPFGLIQELLYKIPTPKIKKNSITRKLSYLKYILLVVFILILPVVLLAPTFCKYICPAGTLEAGIPLVVFGNKFDNIVGKLFNWKIFLLLFIIILAVFIYRGFCKFICPLGAIYSFFNKYSVFGITVNEKRCINCNKCIKVCKMDVKKVNDHECINCGDCINSCPTNAIHWKKIKIRGEKEIEKNKT</sequence>
<accession>A0AC61N344</accession>
<organism evidence="1 2">
    <name type="scientific">Miniphocaeibacter halophilus</name>
    <dbReference type="NCBI Taxonomy" id="2931922"/>
    <lineage>
        <taxon>Bacteria</taxon>
        <taxon>Bacillati</taxon>
        <taxon>Bacillota</taxon>
        <taxon>Tissierellia</taxon>
        <taxon>Tissierellales</taxon>
        <taxon>Peptoniphilaceae</taxon>
        <taxon>Miniphocaeibacter</taxon>
    </lineage>
</organism>
<proteinExistence type="predicted"/>
<gene>
    <name evidence="1" type="ORF">JFY71_08015</name>
</gene>
<keyword evidence="2" id="KW-1185">Reference proteome</keyword>
<protein>
    <submittedName>
        <fullName evidence="1">4Fe-4S binding protein</fullName>
    </submittedName>
</protein>
<evidence type="ECO:0000313" key="2">
    <source>
        <dbReference type="Proteomes" id="UP000595814"/>
    </source>
</evidence>
<dbReference type="EMBL" id="CP066744">
    <property type="protein sequence ID" value="QQK09109.1"/>
    <property type="molecule type" value="Genomic_DNA"/>
</dbReference>
<evidence type="ECO:0000313" key="1">
    <source>
        <dbReference type="EMBL" id="QQK09109.1"/>
    </source>
</evidence>
<reference evidence="1 2" key="1">
    <citation type="journal article" date="2022" name="Int. J. Syst. Evol. Microbiol.">
        <title>Miniphocaeibacter halophilus sp. nov., an ammonium-tolerant acetate-producing bacterium isolated from a biogas system.</title>
        <authorList>
            <person name="Schnurer A."/>
            <person name="Singh A."/>
            <person name="Bi S."/>
            <person name="Qiao W."/>
            <person name="Westerholm M."/>
        </authorList>
    </citation>
    <scope>NUCLEOTIDE SEQUENCE [LARGE SCALE GENOMIC DNA]</scope>
    <source>
        <strain evidence="1 2">AMB_01</strain>
    </source>
</reference>
<dbReference type="Proteomes" id="UP000595814">
    <property type="component" value="Chromosome"/>
</dbReference>